<evidence type="ECO:0000313" key="1">
    <source>
        <dbReference type="EMBL" id="WNZ27670.1"/>
    </source>
</evidence>
<sequence>MTPQPPANPLNSDNTSSDFSQGSYYEVSIPLAQSTDQELLAHYRLWVPANVVSLRGLIVKQHGCGDPAKVTGLDHANDLQWQALAAKHQFALLGTQLPAVYPMCVDEAAEDRVAEQSYLDALSALAEKSHRPELDQIPWALWGHSGGADWAMQMLHHYPERVVAVVNVRCGGILLSSGTSEILNLNPESVPEMLDVPVLWTIGEREPHVQQCVTLPGQIFSKFRKAGAIWAIAVEANAGHESGDTRFLAIPYLDAILAARLTDRTPLQPIDAAQGWLGNPSTHDVTLAEQYQGNALEAAWLPDEKTARVWQQYITGNTWAQLRNGFCRVGEKFSVLRLMQYSAESCYSSKITPTRKPDAPTHVRVTRLGEEVVLTWRFLPDLENGLPAFRIYRGSALLKTIQGQGYNFGDAPVPPDVVLEFRDQIIKEGAIYTVSAVNTLGESVSQPMQLSEQ</sequence>
<protein>
    <recommendedName>
        <fullName evidence="2">Fibronectin type-III domain-containing protein</fullName>
    </recommendedName>
</protein>
<name>A0AA96WM90_9CYAN</name>
<dbReference type="InterPro" id="IPR029058">
    <property type="entry name" value="AB_hydrolase_fold"/>
</dbReference>
<organism evidence="1">
    <name type="scientific">Leptolyngbya sp. NK1-12</name>
    <dbReference type="NCBI Taxonomy" id="2547451"/>
    <lineage>
        <taxon>Bacteria</taxon>
        <taxon>Bacillati</taxon>
        <taxon>Cyanobacteriota</taxon>
        <taxon>Cyanophyceae</taxon>
        <taxon>Leptolyngbyales</taxon>
        <taxon>Leptolyngbyaceae</taxon>
        <taxon>Leptolyngbya group</taxon>
        <taxon>Leptolyngbya</taxon>
    </lineage>
</organism>
<proteinExistence type="predicted"/>
<dbReference type="Gene3D" id="3.40.50.1820">
    <property type="entry name" value="alpha/beta hydrolase"/>
    <property type="match status" value="1"/>
</dbReference>
<dbReference type="RefSeq" id="WP_316436091.1">
    <property type="nucleotide sequence ID" value="NZ_CP053587.1"/>
</dbReference>
<reference evidence="1" key="1">
    <citation type="submission" date="2020-05" db="EMBL/GenBank/DDBJ databases">
        <authorList>
            <person name="Zhu T."/>
            <person name="Keshari N."/>
            <person name="Lu X."/>
        </authorList>
    </citation>
    <scope>NUCLEOTIDE SEQUENCE</scope>
    <source>
        <strain evidence="1">NK1-12</strain>
    </source>
</reference>
<evidence type="ECO:0008006" key="2">
    <source>
        <dbReference type="Google" id="ProtNLM"/>
    </source>
</evidence>
<dbReference type="EMBL" id="CP053587">
    <property type="protein sequence ID" value="WNZ27670.1"/>
    <property type="molecule type" value="Genomic_DNA"/>
</dbReference>
<accession>A0AA96WM90</accession>
<dbReference type="AlphaFoldDB" id="A0AA96WM90"/>
<gene>
    <name evidence="1" type="ORF">HJG54_33010</name>
</gene>
<dbReference type="SUPFAM" id="SSF53474">
    <property type="entry name" value="alpha/beta-Hydrolases"/>
    <property type="match status" value="1"/>
</dbReference>